<dbReference type="EMBL" id="FR824251">
    <property type="protein sequence ID" value="CCA23768.1"/>
    <property type="molecule type" value="Genomic_DNA"/>
</dbReference>
<reference evidence="2" key="2">
    <citation type="submission" date="2011-02" db="EMBL/GenBank/DDBJ databases">
        <authorList>
            <person name="MacLean D."/>
        </authorList>
    </citation>
    <scope>NUCLEOTIDE SEQUENCE</scope>
</reference>
<organism evidence="2">
    <name type="scientific">Albugo laibachii Nc14</name>
    <dbReference type="NCBI Taxonomy" id="890382"/>
    <lineage>
        <taxon>Eukaryota</taxon>
        <taxon>Sar</taxon>
        <taxon>Stramenopiles</taxon>
        <taxon>Oomycota</taxon>
        <taxon>Peronosporomycetes</taxon>
        <taxon>Albuginales</taxon>
        <taxon>Albuginaceae</taxon>
        <taxon>Albugo</taxon>
    </lineage>
</organism>
<evidence type="ECO:0000313" key="2">
    <source>
        <dbReference type="EMBL" id="CCA23768.1"/>
    </source>
</evidence>
<feature type="region of interest" description="Disordered" evidence="1">
    <location>
        <begin position="153"/>
        <end position="309"/>
    </location>
</feature>
<accession>F0WR08</accession>
<gene>
    <name evidence="2" type="primary">AlNc14C206G8816</name>
    <name evidence="2" type="ORF">ALNC14_099120</name>
</gene>
<proteinExistence type="predicted"/>
<evidence type="ECO:0000256" key="1">
    <source>
        <dbReference type="SAM" id="MobiDB-lite"/>
    </source>
</evidence>
<feature type="compositionally biased region" description="Basic and acidic residues" evidence="1">
    <location>
        <begin position="31"/>
        <end position="44"/>
    </location>
</feature>
<feature type="compositionally biased region" description="Basic and acidic residues" evidence="1">
    <location>
        <begin position="289"/>
        <end position="309"/>
    </location>
</feature>
<feature type="compositionally biased region" description="Basic and acidic residues" evidence="1">
    <location>
        <begin position="240"/>
        <end position="282"/>
    </location>
</feature>
<sequence>MFGNNAFEKEQKILRQREYSQALAQQVQEQTARKQREKDFEKHGAWPVPSPSISAPSNAEIDRRQDRGLFDNLGLKDYDGHGNFARGQHRVPEQPPQRQATYQANDPRVFHAQQPEFMAPQLNHSDSRREIPYDMRYTNQMMAPQPTFTVENGYHEGFQHGFPEPMPHSSERDNNCPETYHPMERVQSQQSLSDPRHWQAEPVSMQPSGRRVRTDLRGSVGEEVIRKKQQQQDMNNALRKQIDEKNQRKEEEKRKREQEERRELESIQIQERLKLENDEKQRQQNCLQRENEEKERREKLSQRENEEKEKLRTLVEREALELEASRRDSLPLASLPTYQAPVMPSYEPTFAPLQPRNNSLADNFVADTQQKYENICLELQKQRQLVEEIKSKQESRPPDPKTTDPNCAIEKLCEVLRRELAEREKSQLECVKNLFKELQKIPAEKPITPRTFVKEMTTSQPLLCESELIFNENINFSPPSTTLLEDSLDKLAKTFHDSGNSDNSKHLESVSESASPTIDSLDFFMRDPSLLDIRKEPHRYKQGVNDEESVSTSAQRLKTPSYLASLDAHSNDVSLSDEAIDAIFQKNMERYASLNRQEANQCVQSLSTTSWQPWRLHTNGGIKR</sequence>
<protein>
    <submittedName>
        <fullName evidence="2">AlNc14C206G8816 protein</fullName>
    </submittedName>
</protein>
<feature type="region of interest" description="Disordered" evidence="1">
    <location>
        <begin position="25"/>
        <end position="68"/>
    </location>
</feature>
<dbReference type="HOGENOM" id="CLU_438334_0_0_1"/>
<feature type="region of interest" description="Disordered" evidence="1">
    <location>
        <begin position="81"/>
        <end position="100"/>
    </location>
</feature>
<reference evidence="2" key="1">
    <citation type="journal article" date="2011" name="PLoS Biol.">
        <title>Gene gain and loss during evolution of obligate parasitism in the white rust pathogen of Arabidopsis thaliana.</title>
        <authorList>
            <person name="Kemen E."/>
            <person name="Gardiner A."/>
            <person name="Schultz-Larsen T."/>
            <person name="Kemen A.C."/>
            <person name="Balmuth A.L."/>
            <person name="Robert-Seilaniantz A."/>
            <person name="Bailey K."/>
            <person name="Holub E."/>
            <person name="Studholme D.J."/>
            <person name="Maclean D."/>
            <person name="Jones J.D."/>
        </authorList>
    </citation>
    <scope>NUCLEOTIDE SEQUENCE</scope>
</reference>
<name>F0WR08_9STRA</name>
<dbReference type="AlphaFoldDB" id="F0WR08"/>